<feature type="signal peptide" evidence="1">
    <location>
        <begin position="1"/>
        <end position="18"/>
    </location>
</feature>
<dbReference type="InParanoid" id="A0A4W3JT43"/>
<proteinExistence type="predicted"/>
<evidence type="ECO:0000313" key="3">
    <source>
        <dbReference type="Proteomes" id="UP000314986"/>
    </source>
</evidence>
<dbReference type="PANTHER" id="PTHR33487:SF1">
    <property type="entry name" value="CILIA- AND FLAGELLA-ASSOCIATED PROTEIN 54"/>
    <property type="match status" value="1"/>
</dbReference>
<organism evidence="2 3">
    <name type="scientific">Callorhinchus milii</name>
    <name type="common">Ghost shark</name>
    <dbReference type="NCBI Taxonomy" id="7868"/>
    <lineage>
        <taxon>Eukaryota</taxon>
        <taxon>Metazoa</taxon>
        <taxon>Chordata</taxon>
        <taxon>Craniata</taxon>
        <taxon>Vertebrata</taxon>
        <taxon>Chondrichthyes</taxon>
        <taxon>Holocephali</taxon>
        <taxon>Chimaeriformes</taxon>
        <taxon>Callorhinchidae</taxon>
        <taxon>Callorhinchus</taxon>
    </lineage>
</organism>
<evidence type="ECO:0000313" key="2">
    <source>
        <dbReference type="Ensembl" id="ENSCMIP00000035125.1"/>
    </source>
</evidence>
<dbReference type="GeneTree" id="ENSGT00940000164546"/>
<dbReference type="AlphaFoldDB" id="A0A4W3JT43"/>
<reference evidence="3" key="2">
    <citation type="journal article" date="2007" name="PLoS Biol.">
        <title>Survey sequencing and comparative analysis of the elephant shark (Callorhinchus milii) genome.</title>
        <authorList>
            <person name="Venkatesh B."/>
            <person name="Kirkness E.F."/>
            <person name="Loh Y.H."/>
            <person name="Halpern A.L."/>
            <person name="Lee A.P."/>
            <person name="Johnson J."/>
            <person name="Dandona N."/>
            <person name="Viswanathan L.D."/>
            <person name="Tay A."/>
            <person name="Venter J.C."/>
            <person name="Strausberg R.L."/>
            <person name="Brenner S."/>
        </authorList>
    </citation>
    <scope>NUCLEOTIDE SEQUENCE [LARGE SCALE GENOMIC DNA]</scope>
</reference>
<keyword evidence="3" id="KW-1185">Reference proteome</keyword>
<protein>
    <submittedName>
        <fullName evidence="2">Uncharacterized protein</fullName>
    </submittedName>
</protein>
<dbReference type="GO" id="GO:0060271">
    <property type="term" value="P:cilium assembly"/>
    <property type="evidence" value="ECO:0007669"/>
    <property type="project" value="TreeGrafter"/>
</dbReference>
<dbReference type="STRING" id="7868.ENSCMIP00000035125"/>
<sequence>CCLVSALLFKSLFRSTLPYPRADYEYASYEIGDGWPTHELIPGIDLFSDRFRIDVRSVVGSLRFVLYELHRTGQYLLVSTSYSY</sequence>
<dbReference type="Proteomes" id="UP000314986">
    <property type="component" value="Unassembled WGS sequence"/>
</dbReference>
<keyword evidence="1" id="KW-0732">Signal</keyword>
<name>A0A4W3JT43_CALMI</name>
<reference evidence="2" key="5">
    <citation type="submission" date="2025-09" db="UniProtKB">
        <authorList>
            <consortium name="Ensembl"/>
        </authorList>
    </citation>
    <scope>IDENTIFICATION</scope>
</reference>
<dbReference type="Ensembl" id="ENSCMIT00000035649.1">
    <property type="protein sequence ID" value="ENSCMIP00000035125.1"/>
    <property type="gene ID" value="ENSCMIG00000014888.1"/>
</dbReference>
<reference evidence="2" key="4">
    <citation type="submission" date="2025-08" db="UniProtKB">
        <authorList>
            <consortium name="Ensembl"/>
        </authorList>
    </citation>
    <scope>IDENTIFICATION</scope>
</reference>
<feature type="chain" id="PRO_5021212390" evidence="1">
    <location>
        <begin position="19"/>
        <end position="84"/>
    </location>
</feature>
<reference evidence="3" key="1">
    <citation type="journal article" date="2006" name="Science">
        <title>Ancient noncoding elements conserved in the human genome.</title>
        <authorList>
            <person name="Venkatesh B."/>
            <person name="Kirkness E.F."/>
            <person name="Loh Y.H."/>
            <person name="Halpern A.L."/>
            <person name="Lee A.P."/>
            <person name="Johnson J."/>
            <person name="Dandona N."/>
            <person name="Viswanathan L.D."/>
            <person name="Tay A."/>
            <person name="Venter J.C."/>
            <person name="Strausberg R.L."/>
            <person name="Brenner S."/>
        </authorList>
    </citation>
    <scope>NUCLEOTIDE SEQUENCE [LARGE SCALE GENOMIC DNA]</scope>
</reference>
<accession>A0A4W3JT43</accession>
<reference evidence="3" key="3">
    <citation type="journal article" date="2014" name="Nature">
        <title>Elephant shark genome provides unique insights into gnathostome evolution.</title>
        <authorList>
            <consortium name="International Elephant Shark Genome Sequencing Consortium"/>
            <person name="Venkatesh B."/>
            <person name="Lee A.P."/>
            <person name="Ravi V."/>
            <person name="Maurya A.K."/>
            <person name="Lian M.M."/>
            <person name="Swann J.B."/>
            <person name="Ohta Y."/>
            <person name="Flajnik M.F."/>
            <person name="Sutoh Y."/>
            <person name="Kasahara M."/>
            <person name="Hoon S."/>
            <person name="Gangu V."/>
            <person name="Roy S.W."/>
            <person name="Irimia M."/>
            <person name="Korzh V."/>
            <person name="Kondrychyn I."/>
            <person name="Lim Z.W."/>
            <person name="Tay B.H."/>
            <person name="Tohari S."/>
            <person name="Kong K.W."/>
            <person name="Ho S."/>
            <person name="Lorente-Galdos B."/>
            <person name="Quilez J."/>
            <person name="Marques-Bonet T."/>
            <person name="Raney B.J."/>
            <person name="Ingham P.W."/>
            <person name="Tay A."/>
            <person name="Hillier L.W."/>
            <person name="Minx P."/>
            <person name="Boehm T."/>
            <person name="Wilson R.K."/>
            <person name="Brenner S."/>
            <person name="Warren W.C."/>
        </authorList>
    </citation>
    <scope>NUCLEOTIDE SEQUENCE [LARGE SCALE GENOMIC DNA]</scope>
</reference>
<evidence type="ECO:0000256" key="1">
    <source>
        <dbReference type="SAM" id="SignalP"/>
    </source>
</evidence>
<dbReference type="PANTHER" id="PTHR33487">
    <property type="entry name" value="CILIA- AND FLAGELLA-ASSOCIATED PROTEIN 54"/>
    <property type="match status" value="1"/>
</dbReference>